<evidence type="ECO:0000256" key="1">
    <source>
        <dbReference type="ARBA" id="ARBA00023015"/>
    </source>
</evidence>
<keyword evidence="2" id="KW-0804">Transcription</keyword>
<evidence type="ECO:0000256" key="2">
    <source>
        <dbReference type="ARBA" id="ARBA00023163"/>
    </source>
</evidence>
<dbReference type="Pfam" id="PF00455">
    <property type="entry name" value="DeoRC"/>
    <property type="match status" value="1"/>
</dbReference>
<feature type="domain" description="HTH deoR-type" evidence="3">
    <location>
        <begin position="1"/>
        <end position="46"/>
    </location>
</feature>
<evidence type="ECO:0000259" key="3">
    <source>
        <dbReference type="PROSITE" id="PS51000"/>
    </source>
</evidence>
<dbReference type="SMART" id="SM01134">
    <property type="entry name" value="DeoRC"/>
    <property type="match status" value="1"/>
</dbReference>
<dbReference type="Proteomes" id="UP001156882">
    <property type="component" value="Unassembled WGS sequence"/>
</dbReference>
<dbReference type="InterPro" id="IPR050313">
    <property type="entry name" value="Carb_Metab_HTH_regulators"/>
</dbReference>
<gene>
    <name evidence="4" type="ORF">GCM10007874_15990</name>
</gene>
<dbReference type="InterPro" id="IPR014036">
    <property type="entry name" value="DeoR-like_C"/>
</dbReference>
<dbReference type="PANTHER" id="PTHR30363:SF8">
    <property type="entry name" value="DEOXYRIBOSE OPERON REPRESSOR"/>
    <property type="match status" value="1"/>
</dbReference>
<accession>A0ABQ6CJY5</accession>
<organism evidence="4 5">
    <name type="scientific">Labrys miyagiensis</name>
    <dbReference type="NCBI Taxonomy" id="346912"/>
    <lineage>
        <taxon>Bacteria</taxon>
        <taxon>Pseudomonadati</taxon>
        <taxon>Pseudomonadota</taxon>
        <taxon>Alphaproteobacteria</taxon>
        <taxon>Hyphomicrobiales</taxon>
        <taxon>Xanthobacteraceae</taxon>
        <taxon>Labrys</taxon>
    </lineage>
</organism>
<dbReference type="Gene3D" id="3.40.50.1360">
    <property type="match status" value="1"/>
</dbReference>
<dbReference type="EMBL" id="BSPC01000014">
    <property type="protein sequence ID" value="GLS18582.1"/>
    <property type="molecule type" value="Genomic_DNA"/>
</dbReference>
<proteinExistence type="predicted"/>
<dbReference type="Pfam" id="PF08220">
    <property type="entry name" value="HTH_DeoR"/>
    <property type="match status" value="1"/>
</dbReference>
<dbReference type="InterPro" id="IPR001034">
    <property type="entry name" value="DeoR_HTH"/>
</dbReference>
<keyword evidence="1" id="KW-0805">Transcription regulation</keyword>
<dbReference type="SUPFAM" id="SSF100950">
    <property type="entry name" value="NagB/RpiA/CoA transferase-like"/>
    <property type="match status" value="1"/>
</dbReference>
<sequence length="232" mass="25138">MIAALDRRRIIHLSEAAQLLGVSEMTVRRDVAQNPEQFAFLGGHILAASHAERDVPYELSTAADSHAAAKREACAHAASKIRPDETIFVDCGTTLVHLVDLIPDNYQITAICYAMNVAQLLTKKPGITTIMLGGVYHPASASFSGTRDFDILDSVGINVAFLSAAGADAKRGATCEHFHEAEVKQKAISLSRENYLVIDSSKIGKIKRAFFADLKVFDAIITEHGETKLDSD</sequence>
<keyword evidence="5" id="KW-1185">Reference proteome</keyword>
<protein>
    <submittedName>
        <fullName evidence="4">DeoR family transcriptional regulator</fullName>
    </submittedName>
</protein>
<dbReference type="PANTHER" id="PTHR30363">
    <property type="entry name" value="HTH-TYPE TRANSCRIPTIONAL REGULATOR SRLR-RELATED"/>
    <property type="match status" value="1"/>
</dbReference>
<reference evidence="5" key="1">
    <citation type="journal article" date="2019" name="Int. J. Syst. Evol. Microbiol.">
        <title>The Global Catalogue of Microorganisms (GCM) 10K type strain sequencing project: providing services to taxonomists for standard genome sequencing and annotation.</title>
        <authorList>
            <consortium name="The Broad Institute Genomics Platform"/>
            <consortium name="The Broad Institute Genome Sequencing Center for Infectious Disease"/>
            <person name="Wu L."/>
            <person name="Ma J."/>
        </authorList>
    </citation>
    <scope>NUCLEOTIDE SEQUENCE [LARGE SCALE GENOMIC DNA]</scope>
    <source>
        <strain evidence="5">NBRC 101365</strain>
    </source>
</reference>
<evidence type="ECO:0000313" key="5">
    <source>
        <dbReference type="Proteomes" id="UP001156882"/>
    </source>
</evidence>
<dbReference type="PROSITE" id="PS51000">
    <property type="entry name" value="HTH_DEOR_2"/>
    <property type="match status" value="1"/>
</dbReference>
<comment type="caution">
    <text evidence="4">The sequence shown here is derived from an EMBL/GenBank/DDBJ whole genome shotgun (WGS) entry which is preliminary data.</text>
</comment>
<name>A0ABQ6CJY5_9HYPH</name>
<dbReference type="InterPro" id="IPR037171">
    <property type="entry name" value="NagB/RpiA_transferase-like"/>
</dbReference>
<evidence type="ECO:0000313" key="4">
    <source>
        <dbReference type="EMBL" id="GLS18582.1"/>
    </source>
</evidence>